<evidence type="ECO:0000313" key="5">
    <source>
        <dbReference type="Proteomes" id="UP001609176"/>
    </source>
</evidence>
<dbReference type="SMART" id="SM00471">
    <property type="entry name" value="HDc"/>
    <property type="match status" value="1"/>
</dbReference>
<evidence type="ECO:0000313" key="4">
    <source>
        <dbReference type="EMBL" id="MFH5245651.1"/>
    </source>
</evidence>
<dbReference type="Gene3D" id="1.10.3210.10">
    <property type="entry name" value="Hypothetical protein af1432"/>
    <property type="match status" value="1"/>
</dbReference>
<evidence type="ECO:0000259" key="2">
    <source>
        <dbReference type="SMART" id="SM00471"/>
    </source>
</evidence>
<dbReference type="Proteomes" id="UP001609176">
    <property type="component" value="Unassembled WGS sequence"/>
</dbReference>
<evidence type="ECO:0000313" key="6">
    <source>
        <dbReference type="Proteomes" id="UP001609219"/>
    </source>
</evidence>
<dbReference type="EMBL" id="JBIMSP010000088">
    <property type="protein sequence ID" value="MFH5245651.1"/>
    <property type="molecule type" value="Genomic_DNA"/>
</dbReference>
<dbReference type="PANTHER" id="PTHR11373:SF4">
    <property type="entry name" value="DEOXYNUCLEOSIDE TRIPHOSPHATE TRIPHOSPHOHYDROLASE SAMHD1"/>
    <property type="match status" value="1"/>
</dbReference>
<dbReference type="PANTHER" id="PTHR11373">
    <property type="entry name" value="DEOXYNUCLEOSIDE TRIPHOSPHATE TRIPHOSPHOHYDROLASE"/>
    <property type="match status" value="1"/>
</dbReference>
<evidence type="ECO:0000313" key="3">
    <source>
        <dbReference type="EMBL" id="MFH5227311.1"/>
    </source>
</evidence>
<evidence type="ECO:0000256" key="1">
    <source>
        <dbReference type="SAM" id="MobiDB-lite"/>
    </source>
</evidence>
<reference evidence="5 6" key="1">
    <citation type="submission" date="2024-10" db="EMBL/GenBank/DDBJ databases">
        <authorList>
            <person name="Riesco R."/>
        </authorList>
    </citation>
    <scope>NUCLEOTIDE SEQUENCE [LARGE SCALE GENOMIC DNA]</scope>
    <source>
        <strain evidence="4 5">NCIMB 15448</strain>
        <strain evidence="3 6">NCIMB 15450</strain>
    </source>
</reference>
<feature type="domain" description="HD/PDEase" evidence="2">
    <location>
        <begin position="81"/>
        <end position="275"/>
    </location>
</feature>
<feature type="region of interest" description="Disordered" evidence="1">
    <location>
        <begin position="1"/>
        <end position="23"/>
    </location>
</feature>
<comment type="caution">
    <text evidence="3">The sequence shown here is derived from an EMBL/GenBank/DDBJ whole genome shotgun (WGS) entry which is preliminary data.</text>
</comment>
<gene>
    <name evidence="4" type="ORF">ACHIPV_27815</name>
    <name evidence="3" type="ORF">ACHIRB_01735</name>
</gene>
<organism evidence="3 6">
    <name type="scientific">Antrihabitans spumae</name>
    <dbReference type="NCBI Taxonomy" id="3373370"/>
    <lineage>
        <taxon>Bacteria</taxon>
        <taxon>Bacillati</taxon>
        <taxon>Actinomycetota</taxon>
        <taxon>Actinomycetes</taxon>
        <taxon>Mycobacteriales</taxon>
        <taxon>Nocardiaceae</taxon>
        <taxon>Antrihabitans</taxon>
    </lineage>
</organism>
<dbReference type="RefSeq" id="WP_395126406.1">
    <property type="nucleotide sequence ID" value="NZ_JBIMSN010000006.1"/>
</dbReference>
<name>A0ABW7JY38_9NOCA</name>
<keyword evidence="6" id="KW-1185">Reference proteome</keyword>
<accession>A0ABW7JY38</accession>
<proteinExistence type="predicted"/>
<dbReference type="CDD" id="cd00077">
    <property type="entry name" value="HDc"/>
    <property type="match status" value="1"/>
</dbReference>
<dbReference type="EMBL" id="JBIMSN010000006">
    <property type="protein sequence ID" value="MFH5227311.1"/>
    <property type="molecule type" value="Genomic_DNA"/>
</dbReference>
<dbReference type="InterPro" id="IPR003607">
    <property type="entry name" value="HD/PDEase_dom"/>
</dbReference>
<sequence length="640" mass="72511">MADDSDAGDTDLQRGHGSSFSHDELVAPYDERRSFGRVVRDPVHDYVVMHLELNELIDHPFVQRLRRISQTAMSSTVYPSMNGKRFEHSLGAMHLASRAWFYAWNNSRSGTRADFTTSVKKDLDKIGDKLDLASLAIASTSDSDEFFHGIDLAISAAALLHDLGHPPYSHTLEDFYVQHLDLITAEFTSEHANIVRNRIRTAVASGIAMHEAVGEILAGRIERKVVRAIPWSIVDLILRDHTTHTWSGCLHNVVAGEVDVDRLDYLLRDAKNSGTEFGAIDKERLLQSLKIAYDREKAGFRIAYQERAVSALESFLVNRHQYYRWVVFHYHTIAANRMLNLAANILATARPQSLRQLNYFVDDVDLSNTTEDALYGQNALLSLADDATLLCWLKDGILHWNEESDSRRRFHALISAVIHRTPNWAPSWKSELEYRSTAADIHADLFQLIVRFDSELTAYVRRNGTSALSRIARKVVTDLQKAAKEVDVADLPTRLLDEVCRQCLSGRENQQTKFEREVDLAAWMTRNSRSPSSLFSKAGLTGFWVIAYNEILPAKTDDPSAVRVVVDDSLFTFHELAGNSVARLSNVENSRVKLHCFFVSSDGKELRTGSNSNYPNLIREEFSRIFVDALEMELWRRVNS</sequence>
<protein>
    <recommendedName>
        <fullName evidence="2">HD/PDEase domain-containing protein</fullName>
    </recommendedName>
</protein>
<dbReference type="InterPro" id="IPR050135">
    <property type="entry name" value="dGTPase-like"/>
</dbReference>
<dbReference type="Proteomes" id="UP001609219">
    <property type="component" value="Unassembled WGS sequence"/>
</dbReference>
<dbReference type="SUPFAM" id="SSF109604">
    <property type="entry name" value="HD-domain/PDEase-like"/>
    <property type="match status" value="1"/>
</dbReference>